<evidence type="ECO:0000256" key="1">
    <source>
        <dbReference type="ARBA" id="ARBA00004141"/>
    </source>
</evidence>
<feature type="transmembrane region" description="Helical" evidence="10">
    <location>
        <begin position="244"/>
        <end position="264"/>
    </location>
</feature>
<protein>
    <submittedName>
        <fullName evidence="12">Uncharacterized membrane protein</fullName>
    </submittedName>
</protein>
<dbReference type="InterPro" id="IPR036249">
    <property type="entry name" value="Thioredoxin-like_sf"/>
</dbReference>
<dbReference type="OrthoDB" id="1100563at2"/>
<dbReference type="GO" id="GO:0008233">
    <property type="term" value="F:peptidase activity"/>
    <property type="evidence" value="ECO:0007669"/>
    <property type="project" value="InterPro"/>
</dbReference>
<evidence type="ECO:0000256" key="3">
    <source>
        <dbReference type="ARBA" id="ARBA00022692"/>
    </source>
</evidence>
<keyword evidence="8" id="KW-1015">Disulfide bond</keyword>
<dbReference type="Gene3D" id="3.90.70.10">
    <property type="entry name" value="Cysteine proteinases"/>
    <property type="match status" value="1"/>
</dbReference>
<dbReference type="InterPro" id="IPR012336">
    <property type="entry name" value="Thioredoxin-like_fold"/>
</dbReference>
<dbReference type="GO" id="GO:0005524">
    <property type="term" value="F:ATP binding"/>
    <property type="evidence" value="ECO:0007669"/>
    <property type="project" value="InterPro"/>
</dbReference>
<keyword evidence="5 10" id="KW-1133">Transmembrane helix</keyword>
<comment type="subcellular location">
    <subcellularLocation>
        <location evidence="1">Membrane</location>
        <topology evidence="1">Multi-pass membrane protein</topology>
    </subcellularLocation>
</comment>
<reference evidence="13" key="1">
    <citation type="submission" date="2017-02" db="EMBL/GenBank/DDBJ databases">
        <authorList>
            <person name="Varghese N."/>
            <person name="Submissions S."/>
        </authorList>
    </citation>
    <scope>NUCLEOTIDE SEQUENCE [LARGE SCALE GENOMIC DNA]</scope>
    <source>
        <strain evidence="13">DSM 22224</strain>
    </source>
</reference>
<dbReference type="RefSeq" id="WP_078671146.1">
    <property type="nucleotide sequence ID" value="NZ_FUWZ01000003.1"/>
</dbReference>
<keyword evidence="9" id="KW-0676">Redox-active center</keyword>
<evidence type="ECO:0000256" key="9">
    <source>
        <dbReference type="ARBA" id="ARBA00023284"/>
    </source>
</evidence>
<evidence type="ECO:0000256" key="2">
    <source>
        <dbReference type="ARBA" id="ARBA00006214"/>
    </source>
</evidence>
<keyword evidence="3 10" id="KW-0812">Transmembrane</keyword>
<evidence type="ECO:0000313" key="12">
    <source>
        <dbReference type="EMBL" id="SKA33346.1"/>
    </source>
</evidence>
<evidence type="ECO:0000256" key="6">
    <source>
        <dbReference type="ARBA" id="ARBA00023002"/>
    </source>
</evidence>
<dbReference type="AlphaFoldDB" id="A0A1T4SYM0"/>
<dbReference type="InterPro" id="IPR038354">
    <property type="entry name" value="VKOR_sf"/>
</dbReference>
<evidence type="ECO:0000256" key="5">
    <source>
        <dbReference type="ARBA" id="ARBA00022989"/>
    </source>
</evidence>
<feature type="domain" description="Peptidase C39" evidence="11">
    <location>
        <begin position="12"/>
        <end position="133"/>
    </location>
</feature>
<dbReference type="SUPFAM" id="SSF52833">
    <property type="entry name" value="Thioredoxin-like"/>
    <property type="match status" value="1"/>
</dbReference>
<accession>A0A1T4SYM0</accession>
<dbReference type="Gene3D" id="1.20.1440.130">
    <property type="entry name" value="VKOR domain"/>
    <property type="match status" value="1"/>
</dbReference>
<dbReference type="GO" id="GO:0006508">
    <property type="term" value="P:proteolysis"/>
    <property type="evidence" value="ECO:0007669"/>
    <property type="project" value="InterPro"/>
</dbReference>
<evidence type="ECO:0000256" key="10">
    <source>
        <dbReference type="SAM" id="Phobius"/>
    </source>
</evidence>
<evidence type="ECO:0000256" key="7">
    <source>
        <dbReference type="ARBA" id="ARBA00023136"/>
    </source>
</evidence>
<keyword evidence="7 10" id="KW-0472">Membrane</keyword>
<dbReference type="GO" id="GO:0016491">
    <property type="term" value="F:oxidoreductase activity"/>
    <property type="evidence" value="ECO:0007669"/>
    <property type="project" value="UniProtKB-KW"/>
</dbReference>
<dbReference type="Pfam" id="PF07884">
    <property type="entry name" value="VKOR"/>
    <property type="match status" value="1"/>
</dbReference>
<dbReference type="Proteomes" id="UP000190367">
    <property type="component" value="Unassembled WGS sequence"/>
</dbReference>
<comment type="similarity">
    <text evidence="2">Belongs to the VKOR family.</text>
</comment>
<evidence type="ECO:0000256" key="8">
    <source>
        <dbReference type="ARBA" id="ARBA00023157"/>
    </source>
</evidence>
<gene>
    <name evidence="12" type="ORF">SAMN04488128_103823</name>
</gene>
<dbReference type="STRING" id="634771.SAMN04488128_103823"/>
<sequence length="546" mass="61306">MTLFTMFAHRKESDLFNTCRYLLGNLKVNFTNSGLSDTLHNHVEYPSLLSIKDTLFEYGIESAAIEKGPHSYEAFETPFICSIQQDDWPRAGFTVVTRAENGQIDYLDPLTNKLKQLSVEEFEKMDKHIILLLDTATPKHEVHFSANKKRERDRMLVKRVPLCLTLAAIVFAAGHLFSQPVGTYTWLGAGFLLFSFLGLAVSSLLIWNEIDAHNPFIKEVCGGKGKKINCDAVLSSSRASFMGISWAVWGFSFFAAFFTTQILFPGNIGFLLLWSVISLLVSPYIMFSVYYQWKVVKQWCPLCLAVQVVLTANTTIAAFCLSGSAALSEGFALYPVAVVILVGLSFLLLTNAAIPELKSARDGRDYEKKWKKLRYNPEIFEALLDKSERVTAPVDGLGIVVGNPRATHEIIKVCNPFCGPCAKAHPELEHIIHTNPDVRLRIIFAVSGEGGDIKTRVVAHLMAIQQECDTVKMQSALDDWYLAPVKNYDTFAQKYPMNGELSEQSGKILAMRDWCETMKIRATPTIYVNGRELPDSYRVTELKNFF</sequence>
<feature type="transmembrane region" description="Helical" evidence="10">
    <location>
        <begin position="332"/>
        <end position="354"/>
    </location>
</feature>
<dbReference type="InterPro" id="IPR012932">
    <property type="entry name" value="VKOR"/>
</dbReference>
<feature type="transmembrane region" description="Helical" evidence="10">
    <location>
        <begin position="302"/>
        <end position="326"/>
    </location>
</feature>
<keyword evidence="6" id="KW-0560">Oxidoreductase</keyword>
<dbReference type="PROSITE" id="PS50990">
    <property type="entry name" value="PEPTIDASE_C39"/>
    <property type="match status" value="1"/>
</dbReference>
<proteinExistence type="inferred from homology"/>
<dbReference type="GO" id="GO:0048038">
    <property type="term" value="F:quinone binding"/>
    <property type="evidence" value="ECO:0007669"/>
    <property type="project" value="UniProtKB-KW"/>
</dbReference>
<keyword evidence="4" id="KW-0874">Quinone</keyword>
<dbReference type="EMBL" id="FUWZ01000003">
    <property type="protein sequence ID" value="SKA33346.1"/>
    <property type="molecule type" value="Genomic_DNA"/>
</dbReference>
<evidence type="ECO:0000256" key="4">
    <source>
        <dbReference type="ARBA" id="ARBA00022719"/>
    </source>
</evidence>
<keyword evidence="13" id="KW-1185">Reference proteome</keyword>
<dbReference type="CDD" id="cd12921">
    <property type="entry name" value="VKOR_4"/>
    <property type="match status" value="1"/>
</dbReference>
<feature type="transmembrane region" description="Helical" evidence="10">
    <location>
        <begin position="156"/>
        <end position="178"/>
    </location>
</feature>
<dbReference type="Gene3D" id="3.40.30.10">
    <property type="entry name" value="Glutaredoxin"/>
    <property type="match status" value="1"/>
</dbReference>
<evidence type="ECO:0000313" key="13">
    <source>
        <dbReference type="Proteomes" id="UP000190367"/>
    </source>
</evidence>
<organism evidence="12 13">
    <name type="scientific">Chitinophaga eiseniae</name>
    <dbReference type="NCBI Taxonomy" id="634771"/>
    <lineage>
        <taxon>Bacteria</taxon>
        <taxon>Pseudomonadati</taxon>
        <taxon>Bacteroidota</taxon>
        <taxon>Chitinophagia</taxon>
        <taxon>Chitinophagales</taxon>
        <taxon>Chitinophagaceae</taxon>
        <taxon>Chitinophaga</taxon>
    </lineage>
</organism>
<dbReference type="InterPro" id="IPR005074">
    <property type="entry name" value="Peptidase_C39"/>
</dbReference>
<feature type="transmembrane region" description="Helical" evidence="10">
    <location>
        <begin position="270"/>
        <end position="290"/>
    </location>
</feature>
<dbReference type="Pfam" id="PF13462">
    <property type="entry name" value="Thioredoxin_4"/>
    <property type="match status" value="1"/>
</dbReference>
<dbReference type="GO" id="GO:0016020">
    <property type="term" value="C:membrane"/>
    <property type="evidence" value="ECO:0007669"/>
    <property type="project" value="UniProtKB-SubCell"/>
</dbReference>
<evidence type="ECO:0000259" key="11">
    <source>
        <dbReference type="PROSITE" id="PS50990"/>
    </source>
</evidence>
<feature type="transmembrane region" description="Helical" evidence="10">
    <location>
        <begin position="184"/>
        <end position="207"/>
    </location>
</feature>
<name>A0A1T4SYM0_9BACT</name>